<comment type="caution">
    <text evidence="1">The sequence shown here is derived from an EMBL/GenBank/DDBJ whole genome shotgun (WGS) entry which is preliminary data.</text>
</comment>
<name>A0A1Q9E830_SYMMI</name>
<proteinExistence type="predicted"/>
<evidence type="ECO:0000313" key="2">
    <source>
        <dbReference type="Proteomes" id="UP000186817"/>
    </source>
</evidence>
<reference evidence="1 2" key="1">
    <citation type="submission" date="2016-02" db="EMBL/GenBank/DDBJ databases">
        <title>Genome analysis of coral dinoflagellate symbionts highlights evolutionary adaptations to a symbiotic lifestyle.</title>
        <authorList>
            <person name="Aranda M."/>
            <person name="Li Y."/>
            <person name="Liew Y.J."/>
            <person name="Baumgarten S."/>
            <person name="Simakov O."/>
            <person name="Wilson M."/>
            <person name="Piel J."/>
            <person name="Ashoor H."/>
            <person name="Bougouffa S."/>
            <person name="Bajic V.B."/>
            <person name="Ryu T."/>
            <person name="Ravasi T."/>
            <person name="Bayer T."/>
            <person name="Micklem G."/>
            <person name="Kim H."/>
            <person name="Bhak J."/>
            <person name="Lajeunesse T.C."/>
            <person name="Voolstra C.R."/>
        </authorList>
    </citation>
    <scope>NUCLEOTIDE SEQUENCE [LARGE SCALE GENOMIC DNA]</scope>
    <source>
        <strain evidence="1 2">CCMP2467</strain>
    </source>
</reference>
<keyword evidence="2" id="KW-1185">Reference proteome</keyword>
<dbReference type="Proteomes" id="UP000186817">
    <property type="component" value="Unassembled WGS sequence"/>
</dbReference>
<sequence>MDEWMGMMEWMDGRNCGWKGSNGWNGWMNGEMDALHGWIDGWMDGWTEGWMDGWMDGWMNEWFMSHEVCWDVLCALVGRIALSHSSLQCNGEVRQLLPLAVMLRKLWNNTGDTFSSQEEAAVVGLASAHSRLVIESGRVNTKSEAGFNSCALFLESLDSTARVLHIDAAPRKYRSSFTINYRALFPDEARNYRVDVLEASVEQYAVIWVNGDKFEFSAEAMRRAEALQRCWADLATLLERWNTEQVRASRPARSDFRDALVALDTAWASFEHNEAMSYGETASSGFGMEADGKPLRSRSPVAIGGAPGASMASLGSMRSLTQSVLGDSKHDKALNALASAELLMKDLELAGKERAVALQRHRRLQDQLGVMEKILGVDAATVDGHNALAAWRLLPGSINGFSIDADRVPAREAALEERESWVTSFAASLAGCPQKAERSEEPKADREILAVDEWQKVFAD</sequence>
<gene>
    <name evidence="1" type="ORF">AK812_SmicGene13473</name>
</gene>
<dbReference type="EMBL" id="LSRX01000232">
    <property type="protein sequence ID" value="OLQ03575.1"/>
    <property type="molecule type" value="Genomic_DNA"/>
</dbReference>
<dbReference type="OrthoDB" id="287623at2759"/>
<accession>A0A1Q9E830</accession>
<protein>
    <submittedName>
        <fullName evidence="1">Uncharacterized protein</fullName>
    </submittedName>
</protein>
<evidence type="ECO:0000313" key="1">
    <source>
        <dbReference type="EMBL" id="OLQ03575.1"/>
    </source>
</evidence>
<dbReference type="AlphaFoldDB" id="A0A1Q9E830"/>
<organism evidence="1 2">
    <name type="scientific">Symbiodinium microadriaticum</name>
    <name type="common">Dinoflagellate</name>
    <name type="synonym">Zooxanthella microadriatica</name>
    <dbReference type="NCBI Taxonomy" id="2951"/>
    <lineage>
        <taxon>Eukaryota</taxon>
        <taxon>Sar</taxon>
        <taxon>Alveolata</taxon>
        <taxon>Dinophyceae</taxon>
        <taxon>Suessiales</taxon>
        <taxon>Symbiodiniaceae</taxon>
        <taxon>Symbiodinium</taxon>
    </lineage>
</organism>